<proteinExistence type="predicted"/>
<dbReference type="RefSeq" id="WP_154537155.1">
    <property type="nucleotide sequence ID" value="NZ_JAQYHJ010000111.1"/>
</dbReference>
<sequence length="224" mass="24675">MIKNIKLKVCVLFTVLLVGIAVLISERSISFAETTSNAQATISRGWKKENNKYVYINSKGKKLVGWNKLNGLMYYFSTKGEMVTGVQVIAGKQHLFADDGVYKGVLSVKTTQNGANYATTGNKTYYYDKKGNKLGTGKKYISNASAYTGDTTTASGQRPRWGTIAVDPKVIPLGSRVYVPYFDKVFIANDTGGIIKGTMIDIFMNSASQMNNFGRRNLEIIVLD</sequence>
<dbReference type="GO" id="GO:0019867">
    <property type="term" value="C:outer membrane"/>
    <property type="evidence" value="ECO:0007669"/>
    <property type="project" value="InterPro"/>
</dbReference>
<keyword evidence="1" id="KW-0732">Signal</keyword>
<dbReference type="Pfam" id="PF06725">
    <property type="entry name" value="3D"/>
    <property type="match status" value="1"/>
</dbReference>
<dbReference type="InterPro" id="IPR059180">
    <property type="entry name" value="3D_YorM"/>
</dbReference>
<evidence type="ECO:0000256" key="1">
    <source>
        <dbReference type="ARBA" id="ARBA00022729"/>
    </source>
</evidence>
<dbReference type="PANTHER" id="PTHR39160">
    <property type="entry name" value="CELL WALL-BINDING PROTEIN YOCH"/>
    <property type="match status" value="1"/>
</dbReference>
<dbReference type="AlphaFoldDB" id="A0A6N7XBU8"/>
<name>A0A6N7XBU8_9FIRM</name>
<keyword evidence="4" id="KW-1185">Reference proteome</keyword>
<protein>
    <recommendedName>
        <fullName evidence="2">3D domain-containing protein</fullName>
    </recommendedName>
</protein>
<feature type="domain" description="3D" evidence="2">
    <location>
        <begin position="163"/>
        <end position="223"/>
    </location>
</feature>
<dbReference type="EMBL" id="VUNE01000001">
    <property type="protein sequence ID" value="MST61772.1"/>
    <property type="molecule type" value="Genomic_DNA"/>
</dbReference>
<dbReference type="Proteomes" id="UP000440713">
    <property type="component" value="Unassembled WGS sequence"/>
</dbReference>
<evidence type="ECO:0000313" key="3">
    <source>
        <dbReference type="EMBL" id="MST61772.1"/>
    </source>
</evidence>
<accession>A0A6N7XBU8</accession>
<dbReference type="InterPro" id="IPR036908">
    <property type="entry name" value="RlpA-like_sf"/>
</dbReference>
<dbReference type="PANTHER" id="PTHR39160:SF4">
    <property type="entry name" value="RESUSCITATION-PROMOTING FACTOR RPFB"/>
    <property type="match status" value="1"/>
</dbReference>
<evidence type="ECO:0000313" key="4">
    <source>
        <dbReference type="Proteomes" id="UP000440713"/>
    </source>
</evidence>
<dbReference type="InterPro" id="IPR051933">
    <property type="entry name" value="Resuscitation_pf_RpfB"/>
</dbReference>
<reference evidence="3 4" key="1">
    <citation type="submission" date="2019-08" db="EMBL/GenBank/DDBJ databases">
        <title>In-depth cultivation of the pig gut microbiome towards novel bacterial diversity and tailored functional studies.</title>
        <authorList>
            <person name="Wylensek D."/>
            <person name="Hitch T.C.A."/>
            <person name="Clavel T."/>
        </authorList>
    </citation>
    <scope>NUCLEOTIDE SEQUENCE [LARGE SCALE GENOMIC DNA]</scope>
    <source>
        <strain evidence="3 4">WCA-SAB-591-4A-A</strain>
    </source>
</reference>
<gene>
    <name evidence="3" type="ORF">FYJ71_02135</name>
</gene>
<evidence type="ECO:0000259" key="2">
    <source>
        <dbReference type="Pfam" id="PF06725"/>
    </source>
</evidence>
<dbReference type="InterPro" id="IPR010611">
    <property type="entry name" value="3D_dom"/>
</dbReference>
<dbReference type="GO" id="GO:0009254">
    <property type="term" value="P:peptidoglycan turnover"/>
    <property type="evidence" value="ECO:0007669"/>
    <property type="project" value="InterPro"/>
</dbReference>
<dbReference type="Gene3D" id="2.10.270.10">
    <property type="entry name" value="Cholin Binding"/>
    <property type="match status" value="1"/>
</dbReference>
<organism evidence="3 4">
    <name type="scientific">Peptostreptococcus porci</name>
    <dbReference type="NCBI Taxonomy" id="2652282"/>
    <lineage>
        <taxon>Bacteria</taxon>
        <taxon>Bacillati</taxon>
        <taxon>Bacillota</taxon>
        <taxon>Clostridia</taxon>
        <taxon>Peptostreptococcales</taxon>
        <taxon>Peptostreptococcaceae</taxon>
        <taxon>Peptostreptococcus</taxon>
    </lineage>
</organism>
<dbReference type="CDD" id="cd14667">
    <property type="entry name" value="3D_containing_proteins"/>
    <property type="match status" value="1"/>
</dbReference>
<dbReference type="Gene3D" id="2.40.40.10">
    <property type="entry name" value="RlpA-like domain"/>
    <property type="match status" value="1"/>
</dbReference>
<dbReference type="GO" id="GO:0004553">
    <property type="term" value="F:hydrolase activity, hydrolyzing O-glycosyl compounds"/>
    <property type="evidence" value="ECO:0007669"/>
    <property type="project" value="InterPro"/>
</dbReference>
<dbReference type="SUPFAM" id="SSF69360">
    <property type="entry name" value="Cell wall binding repeat"/>
    <property type="match status" value="1"/>
</dbReference>
<comment type="caution">
    <text evidence="3">The sequence shown here is derived from an EMBL/GenBank/DDBJ whole genome shotgun (WGS) entry which is preliminary data.</text>
</comment>
<dbReference type="SUPFAM" id="SSF50685">
    <property type="entry name" value="Barwin-like endoglucanases"/>
    <property type="match status" value="1"/>
</dbReference>